<feature type="transmembrane region" description="Helical" evidence="7">
    <location>
        <begin position="75"/>
        <end position="95"/>
    </location>
</feature>
<proteinExistence type="inferred from homology"/>
<keyword evidence="3" id="KW-1003">Cell membrane</keyword>
<feature type="transmembrane region" description="Helical" evidence="7">
    <location>
        <begin position="181"/>
        <end position="205"/>
    </location>
</feature>
<dbReference type="PANTHER" id="PTHR30193:SF37">
    <property type="entry name" value="INNER MEMBRANE ABC TRANSPORTER PERMEASE PROTEIN YCJO"/>
    <property type="match status" value="1"/>
</dbReference>
<evidence type="ECO:0000313" key="9">
    <source>
        <dbReference type="EMBL" id="MEQ2428739.1"/>
    </source>
</evidence>
<dbReference type="InterPro" id="IPR035906">
    <property type="entry name" value="MetI-like_sf"/>
</dbReference>
<dbReference type="Proteomes" id="UP001454086">
    <property type="component" value="Unassembled WGS sequence"/>
</dbReference>
<protein>
    <submittedName>
        <fullName evidence="9">Sugar ABC transporter permease</fullName>
    </submittedName>
</protein>
<keyword evidence="5 7" id="KW-1133">Transmembrane helix</keyword>
<evidence type="ECO:0000256" key="6">
    <source>
        <dbReference type="ARBA" id="ARBA00023136"/>
    </source>
</evidence>
<reference evidence="9 10" key="1">
    <citation type="submission" date="2024-03" db="EMBL/GenBank/DDBJ databases">
        <title>Human intestinal bacterial collection.</title>
        <authorList>
            <person name="Pauvert C."/>
            <person name="Hitch T.C.A."/>
            <person name="Clavel T."/>
        </authorList>
    </citation>
    <scope>NUCLEOTIDE SEQUENCE [LARGE SCALE GENOMIC DNA]</scope>
    <source>
        <strain evidence="9 10">CLA-SR-H021</strain>
    </source>
</reference>
<gene>
    <name evidence="9" type="ORF">WMQ36_27640</name>
</gene>
<evidence type="ECO:0000256" key="7">
    <source>
        <dbReference type="RuleBase" id="RU363032"/>
    </source>
</evidence>
<dbReference type="Gene3D" id="1.10.3720.10">
    <property type="entry name" value="MetI-like"/>
    <property type="match status" value="1"/>
</dbReference>
<dbReference type="InterPro" id="IPR000515">
    <property type="entry name" value="MetI-like"/>
</dbReference>
<keyword evidence="10" id="KW-1185">Reference proteome</keyword>
<evidence type="ECO:0000256" key="2">
    <source>
        <dbReference type="ARBA" id="ARBA00022448"/>
    </source>
</evidence>
<feature type="transmembrane region" description="Helical" evidence="7">
    <location>
        <begin position="129"/>
        <end position="149"/>
    </location>
</feature>
<dbReference type="CDD" id="cd06261">
    <property type="entry name" value="TM_PBP2"/>
    <property type="match status" value="1"/>
</dbReference>
<evidence type="ECO:0000256" key="5">
    <source>
        <dbReference type="ARBA" id="ARBA00022989"/>
    </source>
</evidence>
<comment type="caution">
    <text evidence="9">The sequence shown here is derived from an EMBL/GenBank/DDBJ whole genome shotgun (WGS) entry which is preliminary data.</text>
</comment>
<evidence type="ECO:0000256" key="4">
    <source>
        <dbReference type="ARBA" id="ARBA00022692"/>
    </source>
</evidence>
<accession>A0ABV1DEE5</accession>
<evidence type="ECO:0000256" key="3">
    <source>
        <dbReference type="ARBA" id="ARBA00022475"/>
    </source>
</evidence>
<dbReference type="PANTHER" id="PTHR30193">
    <property type="entry name" value="ABC TRANSPORTER PERMEASE PROTEIN"/>
    <property type="match status" value="1"/>
</dbReference>
<dbReference type="Pfam" id="PF00528">
    <property type="entry name" value="BPD_transp_1"/>
    <property type="match status" value="1"/>
</dbReference>
<dbReference type="InterPro" id="IPR051393">
    <property type="entry name" value="ABC_transporter_permease"/>
</dbReference>
<evidence type="ECO:0000259" key="8">
    <source>
        <dbReference type="PROSITE" id="PS50928"/>
    </source>
</evidence>
<keyword evidence="2 7" id="KW-0813">Transport</keyword>
<name>A0ABV1DEE5_9FIRM</name>
<comment type="subcellular location">
    <subcellularLocation>
        <location evidence="1 7">Cell membrane</location>
        <topology evidence="1 7">Multi-pass membrane protein</topology>
    </subcellularLocation>
</comment>
<dbReference type="RefSeq" id="WP_349119042.1">
    <property type="nucleotide sequence ID" value="NZ_JBBMFM010000214.1"/>
</dbReference>
<dbReference type="PROSITE" id="PS50928">
    <property type="entry name" value="ABC_TM1"/>
    <property type="match status" value="1"/>
</dbReference>
<dbReference type="EMBL" id="JBBMFM010000214">
    <property type="protein sequence ID" value="MEQ2428739.1"/>
    <property type="molecule type" value="Genomic_DNA"/>
</dbReference>
<feature type="transmembrane region" description="Helical" evidence="7">
    <location>
        <begin position="20"/>
        <end position="37"/>
    </location>
</feature>
<sequence>QVGGGLVLAILVQQIRKGQNITRVILFTPVVISGMAMSQTFKKLLAISPDGVVNAFLGAVGLSHLKTAFLADMDLTLWVVAIAEAYRFWGLYMVVFHSAFTSIDSEVIEAASIDGAGYWKTLLYVRLPLIRPVIINCIVLAVIGTLKAFEGPFVLTNGGPGYASELMATYMYKTAFNNMEYGYGSALSLIIVVECIAIFGLINALTKRKE</sequence>
<feature type="domain" description="ABC transmembrane type-1" evidence="8">
    <location>
        <begin position="1"/>
        <end position="202"/>
    </location>
</feature>
<evidence type="ECO:0000313" key="10">
    <source>
        <dbReference type="Proteomes" id="UP001454086"/>
    </source>
</evidence>
<dbReference type="SUPFAM" id="SSF161098">
    <property type="entry name" value="MetI-like"/>
    <property type="match status" value="1"/>
</dbReference>
<comment type="similarity">
    <text evidence="7">Belongs to the binding-protein-dependent transport system permease family.</text>
</comment>
<feature type="non-terminal residue" evidence="9">
    <location>
        <position position="1"/>
    </location>
</feature>
<keyword evidence="6 7" id="KW-0472">Membrane</keyword>
<keyword evidence="4 7" id="KW-0812">Transmembrane</keyword>
<organism evidence="9 10">
    <name type="scientific">Enterocloster hominis</name>
    <name type="common">ex Hitch et al. 2024</name>
    <dbReference type="NCBI Taxonomy" id="1917870"/>
    <lineage>
        <taxon>Bacteria</taxon>
        <taxon>Bacillati</taxon>
        <taxon>Bacillota</taxon>
        <taxon>Clostridia</taxon>
        <taxon>Lachnospirales</taxon>
        <taxon>Lachnospiraceae</taxon>
        <taxon>Enterocloster</taxon>
    </lineage>
</organism>
<evidence type="ECO:0000256" key="1">
    <source>
        <dbReference type="ARBA" id="ARBA00004651"/>
    </source>
</evidence>